<gene>
    <name evidence="2" type="ORF">SAMN04489716_9316</name>
</gene>
<evidence type="ECO:0000256" key="1">
    <source>
        <dbReference type="SAM" id="MobiDB-lite"/>
    </source>
</evidence>
<evidence type="ECO:0000313" key="3">
    <source>
        <dbReference type="Proteomes" id="UP000198688"/>
    </source>
</evidence>
<dbReference type="EMBL" id="LT629758">
    <property type="protein sequence ID" value="SDT80694.1"/>
    <property type="molecule type" value="Genomic_DNA"/>
</dbReference>
<protein>
    <submittedName>
        <fullName evidence="2">Uncharacterized protein</fullName>
    </submittedName>
</protein>
<reference evidence="2 3" key="1">
    <citation type="submission" date="2016-10" db="EMBL/GenBank/DDBJ databases">
        <authorList>
            <person name="de Groot N.N."/>
        </authorList>
    </citation>
    <scope>NUCLEOTIDE SEQUENCE [LARGE SCALE GENOMIC DNA]</scope>
    <source>
        <strain evidence="2 3">DSM 43941</strain>
    </source>
</reference>
<feature type="region of interest" description="Disordered" evidence="1">
    <location>
        <begin position="49"/>
        <end position="87"/>
    </location>
</feature>
<organism evidence="2 3">
    <name type="scientific">Actinoplanes derwentensis</name>
    <dbReference type="NCBI Taxonomy" id="113562"/>
    <lineage>
        <taxon>Bacteria</taxon>
        <taxon>Bacillati</taxon>
        <taxon>Actinomycetota</taxon>
        <taxon>Actinomycetes</taxon>
        <taxon>Micromonosporales</taxon>
        <taxon>Micromonosporaceae</taxon>
        <taxon>Actinoplanes</taxon>
    </lineage>
</organism>
<evidence type="ECO:0000313" key="2">
    <source>
        <dbReference type="EMBL" id="SDT80694.1"/>
    </source>
</evidence>
<accession>A0A1H2DDN0</accession>
<dbReference type="STRING" id="113562.SAMN04489716_9316"/>
<sequence>MPDWELVTFQRNLARSGDEAPYRALRDKLLGELYTPGRDVAFYVGKLQSRNHLNPRTRAGPRHPWPYRQSRNAGSAHYRASRSGDQA</sequence>
<dbReference type="AlphaFoldDB" id="A0A1H2DDN0"/>
<dbReference type="Proteomes" id="UP000198688">
    <property type="component" value="Chromosome I"/>
</dbReference>
<keyword evidence="3" id="KW-1185">Reference proteome</keyword>
<proteinExistence type="predicted"/>
<name>A0A1H2DDN0_9ACTN</name>